<dbReference type="PROSITE" id="PS00678">
    <property type="entry name" value="WD_REPEATS_1"/>
    <property type="match status" value="1"/>
</dbReference>
<dbReference type="InterPro" id="IPR015943">
    <property type="entry name" value="WD40/YVTN_repeat-like_dom_sf"/>
</dbReference>
<evidence type="ECO:0000256" key="2">
    <source>
        <dbReference type="ARBA" id="ARBA00022574"/>
    </source>
</evidence>
<evidence type="ECO:0000256" key="5">
    <source>
        <dbReference type="PROSITE-ProRule" id="PRU00221"/>
    </source>
</evidence>
<dbReference type="PRINTS" id="PR00320">
    <property type="entry name" value="GPROTEINBRPT"/>
</dbReference>
<comment type="caution">
    <text evidence="8">The sequence shown here is derived from an EMBL/GenBank/DDBJ whole genome shotgun (WGS) entry which is preliminary data.</text>
</comment>
<dbReference type="Pfam" id="PF19272">
    <property type="entry name" value="ASMase_C"/>
    <property type="match status" value="1"/>
</dbReference>
<dbReference type="InterPro" id="IPR036322">
    <property type="entry name" value="WD40_repeat_dom_sf"/>
</dbReference>
<dbReference type="PANTHER" id="PTHR19865">
    <property type="entry name" value="U3 SMALL NUCLEOLAR RNA INTERACTING PROTEIN 2"/>
    <property type="match status" value="1"/>
</dbReference>
<evidence type="ECO:0000256" key="4">
    <source>
        <dbReference type="ARBA" id="ARBA00023242"/>
    </source>
</evidence>
<dbReference type="PROSITE" id="PS50294">
    <property type="entry name" value="WD_REPEATS_REGION"/>
    <property type="match status" value="2"/>
</dbReference>
<dbReference type="SUPFAM" id="SSF50978">
    <property type="entry name" value="WD40 repeat-like"/>
    <property type="match status" value="1"/>
</dbReference>
<name>A0A8H7BTE0_9FUNG</name>
<protein>
    <recommendedName>
        <fullName evidence="7">Sphingomyelin phosphodiesterase C-terminal domain-containing protein</fullName>
    </recommendedName>
</protein>
<gene>
    <name evidence="8" type="ORF">EC973_002766</name>
</gene>
<dbReference type="GO" id="GO:0032040">
    <property type="term" value="C:small-subunit processome"/>
    <property type="evidence" value="ECO:0007669"/>
    <property type="project" value="TreeGrafter"/>
</dbReference>
<dbReference type="Gene3D" id="2.130.10.10">
    <property type="entry name" value="YVTN repeat-like/Quinoprotein amine dehydrogenase"/>
    <property type="match status" value="1"/>
</dbReference>
<dbReference type="PROSITE" id="PS50082">
    <property type="entry name" value="WD_REPEATS_2"/>
    <property type="match status" value="5"/>
</dbReference>
<dbReference type="InterPro" id="IPR029052">
    <property type="entry name" value="Metallo-depent_PP-like"/>
</dbReference>
<dbReference type="InterPro" id="IPR045473">
    <property type="entry name" value="ASM_C"/>
</dbReference>
<dbReference type="InterPro" id="IPR041805">
    <property type="entry name" value="ASMase/PPN1_MPP"/>
</dbReference>
<feature type="domain" description="Sphingomyelin phosphodiesterase C-terminal" evidence="7">
    <location>
        <begin position="933"/>
        <end position="1056"/>
    </location>
</feature>
<feature type="region of interest" description="Disordered" evidence="6">
    <location>
        <begin position="1"/>
        <end position="81"/>
    </location>
</feature>
<comment type="subcellular location">
    <subcellularLocation>
        <location evidence="1">Nucleus</location>
    </subcellularLocation>
</comment>
<keyword evidence="9" id="KW-1185">Reference proteome</keyword>
<dbReference type="InterPro" id="IPR039241">
    <property type="entry name" value="Rrp9-like"/>
</dbReference>
<dbReference type="OrthoDB" id="282973at2759"/>
<feature type="compositionally biased region" description="Basic and acidic residues" evidence="6">
    <location>
        <begin position="37"/>
        <end position="47"/>
    </location>
</feature>
<dbReference type="CDD" id="cd00842">
    <property type="entry name" value="MPP_ASMase"/>
    <property type="match status" value="1"/>
</dbReference>
<dbReference type="SMART" id="SM00320">
    <property type="entry name" value="WD40"/>
    <property type="match status" value="6"/>
</dbReference>
<proteinExistence type="predicted"/>
<feature type="repeat" description="WD" evidence="5">
    <location>
        <begin position="205"/>
        <end position="246"/>
    </location>
</feature>
<keyword evidence="3" id="KW-0677">Repeat</keyword>
<feature type="repeat" description="WD" evidence="5">
    <location>
        <begin position="411"/>
        <end position="445"/>
    </location>
</feature>
<dbReference type="InterPro" id="IPR001680">
    <property type="entry name" value="WD40_rpt"/>
</dbReference>
<evidence type="ECO:0000256" key="6">
    <source>
        <dbReference type="SAM" id="MobiDB-lite"/>
    </source>
</evidence>
<dbReference type="Gene3D" id="3.60.21.10">
    <property type="match status" value="1"/>
</dbReference>
<dbReference type="FunFam" id="2.130.10.10:FF:000509">
    <property type="entry name" value="U3 small nucleolar RNA-interacting protein"/>
    <property type="match status" value="1"/>
</dbReference>
<accession>A0A8H7BTE0</accession>
<evidence type="ECO:0000313" key="9">
    <source>
        <dbReference type="Proteomes" id="UP000605846"/>
    </source>
</evidence>
<dbReference type="SUPFAM" id="SSF56300">
    <property type="entry name" value="Metallo-dependent phosphatases"/>
    <property type="match status" value="1"/>
</dbReference>
<evidence type="ECO:0000259" key="7">
    <source>
        <dbReference type="Pfam" id="PF19272"/>
    </source>
</evidence>
<dbReference type="InterPro" id="IPR020472">
    <property type="entry name" value="WD40_PAC1"/>
</dbReference>
<dbReference type="EMBL" id="JABAYA010000018">
    <property type="protein sequence ID" value="KAF7730158.1"/>
    <property type="molecule type" value="Genomic_DNA"/>
</dbReference>
<keyword evidence="4" id="KW-0539">Nucleus</keyword>
<dbReference type="InterPro" id="IPR019775">
    <property type="entry name" value="WD40_repeat_CS"/>
</dbReference>
<feature type="repeat" description="WD" evidence="5">
    <location>
        <begin position="259"/>
        <end position="290"/>
    </location>
</feature>
<dbReference type="AlphaFoldDB" id="A0A8H7BTE0"/>
<feature type="repeat" description="WD" evidence="5">
    <location>
        <begin position="153"/>
        <end position="194"/>
    </location>
</feature>
<feature type="compositionally biased region" description="Acidic residues" evidence="6">
    <location>
        <begin position="68"/>
        <end position="80"/>
    </location>
</feature>
<evidence type="ECO:0000256" key="1">
    <source>
        <dbReference type="ARBA" id="ARBA00004123"/>
    </source>
</evidence>
<dbReference type="GO" id="GO:0034511">
    <property type="term" value="F:U3 snoRNA binding"/>
    <property type="evidence" value="ECO:0007669"/>
    <property type="project" value="InterPro"/>
</dbReference>
<evidence type="ECO:0000313" key="8">
    <source>
        <dbReference type="EMBL" id="KAF7730158.1"/>
    </source>
</evidence>
<keyword evidence="2 5" id="KW-0853">WD repeat</keyword>
<evidence type="ECO:0000256" key="3">
    <source>
        <dbReference type="ARBA" id="ARBA00022737"/>
    </source>
</evidence>
<organism evidence="8 9">
    <name type="scientific">Apophysomyces ossiformis</name>
    <dbReference type="NCBI Taxonomy" id="679940"/>
    <lineage>
        <taxon>Eukaryota</taxon>
        <taxon>Fungi</taxon>
        <taxon>Fungi incertae sedis</taxon>
        <taxon>Mucoromycota</taxon>
        <taxon>Mucoromycotina</taxon>
        <taxon>Mucoromycetes</taxon>
        <taxon>Mucorales</taxon>
        <taxon>Mucorineae</taxon>
        <taxon>Mucoraceae</taxon>
        <taxon>Apophysomyces</taxon>
    </lineage>
</organism>
<dbReference type="PANTHER" id="PTHR19865:SF0">
    <property type="entry name" value="U3 SMALL NUCLEOLAR RNA-INTERACTING PROTEIN 2"/>
    <property type="match status" value="1"/>
</dbReference>
<dbReference type="Pfam" id="PF00400">
    <property type="entry name" value="WD40"/>
    <property type="match status" value="5"/>
</dbReference>
<sequence length="1104" mass="124739">MQDSFFATSRKRKRTGSAPANKAAGASGRKARGGKPARKEANNRSDESADEDDFEGAGTIDDMNLVESEPESSEEEIEETAAEKRVRLAKAYLENIEEGLEEDLGGFDAADLDRDLIAERLKKDADEMAGKLHRRVADTFDFSALDTEKIQSCRGHQLAVTAVVLADNGSIFYTGSKDGSIIKWDTKTMKKLHTFPGGRKGVKDYVGHTDHILCLALSSDNQYLASGGRDKLINIWSVKDNTHIVAFTQHKDAISLQGLAFRKGSNQLYSASYDRTIKLWNVDERAYIETLFGHQDQITGIDTLGRERCVSTGGRDKSARLWKIPEASQLVYRGGVTTKDKDGSNRPLYVEGSLDCIAQIEENMFVTGGDSGAISLWDINRKKPVFTFPIAHGLNTVRSESEGDINTPHWITAIATLRYSDVFVSGSWDGFVRVWKLASDNKSFSQIAQIPVKGIVNSLQIKTMFPSNRTLLVIGLGQELRIGRWLRLKGTKNCTKAELQAPFSASQLTVQEEEQLYEAAEQLLRTDSIKKSCSSCISLLQIAKKLSYLPEGMLIKALVRVCKRTQKVDSEVCQGEQLTVSSVQTMTVSGRDGHLMCAAVLNSCPYPEVQDWEVEFPKKKPKNYPRRKSKGKTFTVLQLSDWHIDPEYQAGSEVLCDKPICCRSSYTDFSNITKEAPEWGAYTCDTPLKLIESMLHFIPKVEPDIQFGILTGDIPPHEVWSTLPVRKTLSVQKDSFDVLHRHFDSPNLLNTVLYPAVGNHESAPVNIFPRKNSNIPIDEKRQYLDLEWLYQGLLENWRGWLNHHSATDDIRQNTGSYAIRPVKGLKLISLNTNFCYTFNWWLYENPTEKDPNGVLEWLVQQLQDSEDVGERVWIIGHIAPGDITCFHDYSNYYYQIIDRYAPHVIASQFFGHTHKDELEIFYSKGNQRAIDAISVGYIAPSITPFQNINPGFRIYKVDTETFEVVDSITYTADLDQADSWRDGPNWHVEYSARQAYNSPLAPVPATLSPAWWHNVTVAMEEDPETFAKYWYYRTKSSPMTKDCDEECQENTICGIRAGKSELRCDYEPDMFPKGEAQEGLEFKRKRYRPEEHLCGLNLRSVTRQ</sequence>
<reference evidence="8" key="1">
    <citation type="submission" date="2020-01" db="EMBL/GenBank/DDBJ databases">
        <title>Genome Sequencing of Three Apophysomyces-Like Fungal Strains Confirms a Novel Fungal Genus in the Mucoromycota with divergent Burkholderia-like Endosymbiotic Bacteria.</title>
        <authorList>
            <person name="Stajich J.E."/>
            <person name="Macias A.M."/>
            <person name="Carter-House D."/>
            <person name="Lovett B."/>
            <person name="Kasson L.R."/>
            <person name="Berry K."/>
            <person name="Grigoriev I."/>
            <person name="Chang Y."/>
            <person name="Spatafora J."/>
            <person name="Kasson M.T."/>
        </authorList>
    </citation>
    <scope>NUCLEOTIDE SEQUENCE</scope>
    <source>
        <strain evidence="8">NRRL A-21654</strain>
    </source>
</reference>
<dbReference type="Proteomes" id="UP000605846">
    <property type="component" value="Unassembled WGS sequence"/>
</dbReference>
<dbReference type="CDD" id="cd00200">
    <property type="entry name" value="WD40"/>
    <property type="match status" value="1"/>
</dbReference>
<feature type="repeat" description="WD" evidence="5">
    <location>
        <begin position="291"/>
        <end position="332"/>
    </location>
</feature>